<feature type="transmembrane region" description="Helical" evidence="2">
    <location>
        <begin position="33"/>
        <end position="54"/>
    </location>
</feature>
<name>A0AAN6WIL5_9PEZI</name>
<evidence type="ECO:0000313" key="3">
    <source>
        <dbReference type="EMBL" id="KAK4182516.1"/>
    </source>
</evidence>
<proteinExistence type="predicted"/>
<keyword evidence="2" id="KW-0472">Membrane</keyword>
<comment type="caution">
    <text evidence="3">The sequence shown here is derived from an EMBL/GenBank/DDBJ whole genome shotgun (WGS) entry which is preliminary data.</text>
</comment>
<gene>
    <name evidence="3" type="ORF">QBC35DRAFT_509847</name>
</gene>
<evidence type="ECO:0000256" key="1">
    <source>
        <dbReference type="SAM" id="MobiDB-lite"/>
    </source>
</evidence>
<keyword evidence="2" id="KW-0812">Transmembrane</keyword>
<keyword evidence="2" id="KW-1133">Transmembrane helix</keyword>
<reference evidence="3" key="2">
    <citation type="submission" date="2023-05" db="EMBL/GenBank/DDBJ databases">
        <authorList>
            <consortium name="Lawrence Berkeley National Laboratory"/>
            <person name="Steindorff A."/>
            <person name="Hensen N."/>
            <person name="Bonometti L."/>
            <person name="Westerberg I."/>
            <person name="Brannstrom I.O."/>
            <person name="Guillou S."/>
            <person name="Cros-Aarteil S."/>
            <person name="Calhoun S."/>
            <person name="Haridas S."/>
            <person name="Kuo A."/>
            <person name="Mondo S."/>
            <person name="Pangilinan J."/>
            <person name="Riley R."/>
            <person name="Labutti K."/>
            <person name="Andreopoulos B."/>
            <person name="Lipzen A."/>
            <person name="Chen C."/>
            <person name="Yanf M."/>
            <person name="Daum C."/>
            <person name="Ng V."/>
            <person name="Clum A."/>
            <person name="Ohm R."/>
            <person name="Martin F."/>
            <person name="Silar P."/>
            <person name="Natvig D."/>
            <person name="Lalanne C."/>
            <person name="Gautier V."/>
            <person name="Ament-Velasquez S.L."/>
            <person name="Kruys A."/>
            <person name="Hutchinson M.I."/>
            <person name="Powell A.J."/>
            <person name="Barry K."/>
            <person name="Miller A.N."/>
            <person name="Grigoriev I.V."/>
            <person name="Debuchy R."/>
            <person name="Gladieux P."/>
            <person name="Thoren M.H."/>
            <person name="Johannesson H."/>
        </authorList>
    </citation>
    <scope>NUCLEOTIDE SEQUENCE</scope>
    <source>
        <strain evidence="3">PSN309</strain>
    </source>
</reference>
<keyword evidence="4" id="KW-1185">Reference proteome</keyword>
<dbReference type="Proteomes" id="UP001302126">
    <property type="component" value="Unassembled WGS sequence"/>
</dbReference>
<evidence type="ECO:0000256" key="2">
    <source>
        <dbReference type="SAM" id="Phobius"/>
    </source>
</evidence>
<dbReference type="AlphaFoldDB" id="A0AAN6WIL5"/>
<feature type="region of interest" description="Disordered" evidence="1">
    <location>
        <begin position="1"/>
        <end position="23"/>
    </location>
</feature>
<organism evidence="3 4">
    <name type="scientific">Podospora australis</name>
    <dbReference type="NCBI Taxonomy" id="1536484"/>
    <lineage>
        <taxon>Eukaryota</taxon>
        <taxon>Fungi</taxon>
        <taxon>Dikarya</taxon>
        <taxon>Ascomycota</taxon>
        <taxon>Pezizomycotina</taxon>
        <taxon>Sordariomycetes</taxon>
        <taxon>Sordariomycetidae</taxon>
        <taxon>Sordariales</taxon>
        <taxon>Podosporaceae</taxon>
        <taxon>Podospora</taxon>
    </lineage>
</organism>
<dbReference type="EMBL" id="MU864648">
    <property type="protein sequence ID" value="KAK4182516.1"/>
    <property type="molecule type" value="Genomic_DNA"/>
</dbReference>
<sequence length="100" mass="10959">MSAFRPTPRLAAATMPTPHGMSGMSLRGAPNKVIPILVVGGAVYGVVSYIVGQLHNESAIMDRRFAQQNTPAVEQSQRRALLIDTEGDPRRTPYNILNWK</sequence>
<evidence type="ECO:0000313" key="4">
    <source>
        <dbReference type="Proteomes" id="UP001302126"/>
    </source>
</evidence>
<reference evidence="3" key="1">
    <citation type="journal article" date="2023" name="Mol. Phylogenet. Evol.">
        <title>Genome-scale phylogeny and comparative genomics of the fungal order Sordariales.</title>
        <authorList>
            <person name="Hensen N."/>
            <person name="Bonometti L."/>
            <person name="Westerberg I."/>
            <person name="Brannstrom I.O."/>
            <person name="Guillou S."/>
            <person name="Cros-Aarteil S."/>
            <person name="Calhoun S."/>
            <person name="Haridas S."/>
            <person name="Kuo A."/>
            <person name="Mondo S."/>
            <person name="Pangilinan J."/>
            <person name="Riley R."/>
            <person name="LaButti K."/>
            <person name="Andreopoulos B."/>
            <person name="Lipzen A."/>
            <person name="Chen C."/>
            <person name="Yan M."/>
            <person name="Daum C."/>
            <person name="Ng V."/>
            <person name="Clum A."/>
            <person name="Steindorff A."/>
            <person name="Ohm R.A."/>
            <person name="Martin F."/>
            <person name="Silar P."/>
            <person name="Natvig D.O."/>
            <person name="Lalanne C."/>
            <person name="Gautier V."/>
            <person name="Ament-Velasquez S.L."/>
            <person name="Kruys A."/>
            <person name="Hutchinson M.I."/>
            <person name="Powell A.J."/>
            <person name="Barry K."/>
            <person name="Miller A.N."/>
            <person name="Grigoriev I.V."/>
            <person name="Debuchy R."/>
            <person name="Gladieux P."/>
            <person name="Hiltunen Thoren M."/>
            <person name="Johannesson H."/>
        </authorList>
    </citation>
    <scope>NUCLEOTIDE SEQUENCE</scope>
    <source>
        <strain evidence="3">PSN309</strain>
    </source>
</reference>
<protein>
    <submittedName>
        <fullName evidence="3">Uncharacterized protein</fullName>
    </submittedName>
</protein>
<accession>A0AAN6WIL5</accession>